<name>A0A642V7L3_9ASCO</name>
<dbReference type="Pfam" id="PF13921">
    <property type="entry name" value="Myb_DNA-bind_6"/>
    <property type="match status" value="1"/>
</dbReference>
<dbReference type="SMART" id="SM00717">
    <property type="entry name" value="SANT"/>
    <property type="match status" value="2"/>
</dbReference>
<evidence type="ECO:0000259" key="3">
    <source>
        <dbReference type="PROSITE" id="PS51294"/>
    </source>
</evidence>
<feature type="domain" description="HTH myb-type" evidence="3">
    <location>
        <begin position="122"/>
        <end position="171"/>
    </location>
</feature>
<evidence type="ECO:0000256" key="1">
    <source>
        <dbReference type="SAM" id="MobiDB-lite"/>
    </source>
</evidence>
<dbReference type="InterPro" id="IPR009057">
    <property type="entry name" value="Homeodomain-like_sf"/>
</dbReference>
<dbReference type="SUPFAM" id="SSF46689">
    <property type="entry name" value="Homeodomain-like"/>
    <property type="match status" value="2"/>
</dbReference>
<protein>
    <recommendedName>
        <fullName evidence="6">Myb-like domain-containing protein</fullName>
    </recommendedName>
</protein>
<evidence type="ECO:0000313" key="4">
    <source>
        <dbReference type="EMBL" id="KAA8915763.1"/>
    </source>
</evidence>
<dbReference type="OrthoDB" id="2143914at2759"/>
<reference evidence="4" key="1">
    <citation type="journal article" date="2019" name="G3 (Bethesda)">
        <title>Genome Assemblies of Two Rare Opportunistic Yeast Pathogens: Diutina rugosa (syn. Candida rugosa) and Trichomonascus ciferrii (syn. Candida ciferrii).</title>
        <authorList>
            <person name="Mixao V."/>
            <person name="Saus E."/>
            <person name="Hansen A.P."/>
            <person name="Lass-Florl C."/>
            <person name="Gabaldon T."/>
        </authorList>
    </citation>
    <scope>NUCLEOTIDE SEQUENCE</scope>
    <source>
        <strain evidence="4">CBS 4856</strain>
    </source>
</reference>
<dbReference type="PROSITE" id="PS50090">
    <property type="entry name" value="MYB_LIKE"/>
    <property type="match status" value="1"/>
</dbReference>
<feature type="domain" description="Myb-like" evidence="2">
    <location>
        <begin position="166"/>
        <end position="218"/>
    </location>
</feature>
<proteinExistence type="predicted"/>
<accession>A0A642V7L3</accession>
<sequence length="235" mass="25417">MNTAHDWDPHGAGAGAALFTHTYAYTYDVPPHPVAADLGLDYSSLCDYGPLGGHGGFSFDDATALYATNATAATGDFVATAAPEDLSTSSSPSPGEGTTRRSSVTSTGSGISNTHRAKFSPKPKFTAEDDSLLIELNENRKMTWRQIAEYFDGRTAGALQVRYCTKLKPRTGSWTDQDIAGLKKAVDDYELERWNVVAQKLGNKFSPQACRDKLKQLQLDDPAEPLEHPPDSTPM</sequence>
<dbReference type="VEuPathDB" id="FungiDB:TRICI_002079"/>
<evidence type="ECO:0000313" key="5">
    <source>
        <dbReference type="Proteomes" id="UP000761534"/>
    </source>
</evidence>
<dbReference type="InterPro" id="IPR001005">
    <property type="entry name" value="SANT/Myb"/>
</dbReference>
<feature type="compositionally biased region" description="Basic and acidic residues" evidence="1">
    <location>
        <begin position="225"/>
        <end position="235"/>
    </location>
</feature>
<evidence type="ECO:0008006" key="6">
    <source>
        <dbReference type="Google" id="ProtNLM"/>
    </source>
</evidence>
<comment type="caution">
    <text evidence="4">The sequence shown here is derived from an EMBL/GenBank/DDBJ whole genome shotgun (WGS) entry which is preliminary data.</text>
</comment>
<gene>
    <name evidence="4" type="ORF">TRICI_002079</name>
</gene>
<dbReference type="Gene3D" id="1.10.10.60">
    <property type="entry name" value="Homeodomain-like"/>
    <property type="match status" value="2"/>
</dbReference>
<evidence type="ECO:0000259" key="2">
    <source>
        <dbReference type="PROSITE" id="PS50090"/>
    </source>
</evidence>
<dbReference type="AlphaFoldDB" id="A0A642V7L3"/>
<dbReference type="EMBL" id="SWFS01000143">
    <property type="protein sequence ID" value="KAA8915763.1"/>
    <property type="molecule type" value="Genomic_DNA"/>
</dbReference>
<dbReference type="PROSITE" id="PS51294">
    <property type="entry name" value="HTH_MYB"/>
    <property type="match status" value="1"/>
</dbReference>
<dbReference type="Proteomes" id="UP000761534">
    <property type="component" value="Unassembled WGS sequence"/>
</dbReference>
<dbReference type="CDD" id="cd00167">
    <property type="entry name" value="SANT"/>
    <property type="match status" value="2"/>
</dbReference>
<dbReference type="InterPro" id="IPR017930">
    <property type="entry name" value="Myb_dom"/>
</dbReference>
<feature type="region of interest" description="Disordered" evidence="1">
    <location>
        <begin position="83"/>
        <end position="124"/>
    </location>
</feature>
<feature type="region of interest" description="Disordered" evidence="1">
    <location>
        <begin position="215"/>
        <end position="235"/>
    </location>
</feature>
<organism evidence="4 5">
    <name type="scientific">Trichomonascus ciferrii</name>
    <dbReference type="NCBI Taxonomy" id="44093"/>
    <lineage>
        <taxon>Eukaryota</taxon>
        <taxon>Fungi</taxon>
        <taxon>Dikarya</taxon>
        <taxon>Ascomycota</taxon>
        <taxon>Saccharomycotina</taxon>
        <taxon>Dipodascomycetes</taxon>
        <taxon>Dipodascales</taxon>
        <taxon>Trichomonascaceae</taxon>
        <taxon>Trichomonascus</taxon>
        <taxon>Trichomonascus ciferrii complex</taxon>
    </lineage>
</organism>
<feature type="compositionally biased region" description="Low complexity" evidence="1">
    <location>
        <begin position="87"/>
        <end position="110"/>
    </location>
</feature>
<keyword evidence="5" id="KW-1185">Reference proteome</keyword>